<evidence type="ECO:0000259" key="8">
    <source>
        <dbReference type="Pfam" id="PF05916"/>
    </source>
</evidence>
<dbReference type="GO" id="GO:1902983">
    <property type="term" value="P:DNA strand elongation involved in mitotic DNA replication"/>
    <property type="evidence" value="ECO:0007669"/>
    <property type="project" value="TreeGrafter"/>
</dbReference>
<dbReference type="GO" id="GO:0000811">
    <property type="term" value="C:GINS complex"/>
    <property type="evidence" value="ECO:0007669"/>
    <property type="project" value="UniProtKB-UniRule"/>
</dbReference>
<evidence type="ECO:0000256" key="5">
    <source>
        <dbReference type="ARBA" id="ARBA00023242"/>
    </source>
</evidence>
<keyword evidence="11" id="KW-1185">Reference proteome</keyword>
<evidence type="ECO:0000313" key="11">
    <source>
        <dbReference type="Proteomes" id="UP001139887"/>
    </source>
</evidence>
<gene>
    <name evidence="10" type="primary">PSF1</name>
    <name evidence="10" type="ORF">IWW36_005896</name>
</gene>
<dbReference type="Pfam" id="PF24997">
    <property type="entry name" value="PSF1_C"/>
    <property type="match status" value="1"/>
</dbReference>
<evidence type="ECO:0000256" key="2">
    <source>
        <dbReference type="ARBA" id="ARBA00006677"/>
    </source>
</evidence>
<reference evidence="10" key="1">
    <citation type="submission" date="2022-07" db="EMBL/GenBank/DDBJ databases">
        <title>Phylogenomic reconstructions and comparative analyses of Kickxellomycotina fungi.</title>
        <authorList>
            <person name="Reynolds N.K."/>
            <person name="Stajich J.E."/>
            <person name="Barry K."/>
            <person name="Grigoriev I.V."/>
            <person name="Crous P."/>
            <person name="Smith M.E."/>
        </authorList>
    </citation>
    <scope>NUCLEOTIDE SEQUENCE</scope>
    <source>
        <strain evidence="10">NRRL 1566</strain>
    </source>
</reference>
<dbReference type="InterPro" id="IPR036224">
    <property type="entry name" value="GINS_bundle-like_dom_sf"/>
</dbReference>
<sequence>MLGDEAFRLAKDAKDISESHIPVYNEEQVRLVTQETRYLWTRIEEMIASLSTAESQDAQSSLNILSQGASSTSSHGYSQAKSQPMLDSDIDGLGSIGPTQTERENVNGQTSLYMLTVGRNKRCLLAYHHRRMEFIRSLLWTLHLAPSLVPPSVTARLSPEEQNFAREYARLNSAYRDAVEEQLCPTESLDWTASGELPPRDIFIEVRVVKDCGEIVTESGVVSLQAGTQHYLRRTDIEHLLTIGYLEHINST</sequence>
<dbReference type="Pfam" id="PF05916">
    <property type="entry name" value="Sld5"/>
    <property type="match status" value="1"/>
</dbReference>
<dbReference type="SUPFAM" id="SSF158573">
    <property type="entry name" value="GINS helical bundle-like"/>
    <property type="match status" value="2"/>
</dbReference>
<evidence type="ECO:0000256" key="1">
    <source>
        <dbReference type="ARBA" id="ARBA00004123"/>
    </source>
</evidence>
<dbReference type="OrthoDB" id="10252587at2759"/>
<dbReference type="PANTHER" id="PTHR12914:SF2">
    <property type="entry name" value="DNA REPLICATION COMPLEX GINS PROTEIN PSF1"/>
    <property type="match status" value="1"/>
</dbReference>
<dbReference type="Proteomes" id="UP001139887">
    <property type="component" value="Unassembled WGS sequence"/>
</dbReference>
<comment type="similarity">
    <text evidence="2 6">Belongs to the GINS1/PSF1 family.</text>
</comment>
<evidence type="ECO:0000313" key="10">
    <source>
        <dbReference type="EMBL" id="KAJ2842470.1"/>
    </source>
</evidence>
<feature type="region of interest" description="Disordered" evidence="7">
    <location>
        <begin position="73"/>
        <end position="104"/>
    </location>
</feature>
<protein>
    <recommendedName>
        <fullName evidence="3 6">DNA replication complex GINS protein PSF1</fullName>
    </recommendedName>
</protein>
<evidence type="ECO:0000259" key="9">
    <source>
        <dbReference type="Pfam" id="PF24997"/>
    </source>
</evidence>
<dbReference type="InterPro" id="IPR056783">
    <property type="entry name" value="PSF1_C"/>
</dbReference>
<evidence type="ECO:0000256" key="3">
    <source>
        <dbReference type="ARBA" id="ARBA00015143"/>
    </source>
</evidence>
<feature type="compositionally biased region" description="Polar residues" evidence="7">
    <location>
        <begin position="73"/>
        <end position="82"/>
    </location>
</feature>
<dbReference type="CDD" id="cd11710">
    <property type="entry name" value="GINS_A_psf1"/>
    <property type="match status" value="1"/>
</dbReference>
<comment type="subcellular location">
    <subcellularLocation>
        <location evidence="1 6">Nucleus</location>
    </subcellularLocation>
</comment>
<proteinExistence type="inferred from homology"/>
<comment type="function">
    <text evidence="6">Required for correct functioning of the GINS complex, a complex that plays an essential role in the initiation of DNA replication, and progression of DNA replication forks. GINS complex seems to bind preferentially to single-stranded DNA.</text>
</comment>
<dbReference type="InterPro" id="IPR005339">
    <property type="entry name" value="GINS_Psf1"/>
</dbReference>
<dbReference type="InterPro" id="IPR021151">
    <property type="entry name" value="GINS_A"/>
</dbReference>
<name>A0A9W8I7T7_9FUNG</name>
<organism evidence="10 11">
    <name type="scientific">Coemansia brasiliensis</name>
    <dbReference type="NCBI Taxonomy" id="2650707"/>
    <lineage>
        <taxon>Eukaryota</taxon>
        <taxon>Fungi</taxon>
        <taxon>Fungi incertae sedis</taxon>
        <taxon>Zoopagomycota</taxon>
        <taxon>Kickxellomycotina</taxon>
        <taxon>Kickxellomycetes</taxon>
        <taxon>Kickxellales</taxon>
        <taxon>Kickxellaceae</taxon>
        <taxon>Coemansia</taxon>
    </lineage>
</organism>
<dbReference type="PANTHER" id="PTHR12914">
    <property type="entry name" value="PARTNER OF SLD5"/>
    <property type="match status" value="1"/>
</dbReference>
<accession>A0A9W8I7T7</accession>
<dbReference type="EMBL" id="JANBUW010001756">
    <property type="protein sequence ID" value="KAJ2842470.1"/>
    <property type="molecule type" value="Genomic_DNA"/>
</dbReference>
<evidence type="ECO:0000256" key="4">
    <source>
        <dbReference type="ARBA" id="ARBA00022705"/>
    </source>
</evidence>
<comment type="caution">
    <text evidence="10">The sequence shown here is derived from an EMBL/GenBank/DDBJ whole genome shotgun (WGS) entry which is preliminary data.</text>
</comment>
<evidence type="ECO:0000256" key="6">
    <source>
        <dbReference type="RuleBase" id="RU368085"/>
    </source>
</evidence>
<dbReference type="Gene3D" id="1.20.58.1030">
    <property type="match status" value="1"/>
</dbReference>
<dbReference type="CDD" id="cd21696">
    <property type="entry name" value="GINS_B_Psf1"/>
    <property type="match status" value="1"/>
</dbReference>
<dbReference type="AlphaFoldDB" id="A0A9W8I7T7"/>
<evidence type="ECO:0000256" key="7">
    <source>
        <dbReference type="SAM" id="MobiDB-lite"/>
    </source>
</evidence>
<keyword evidence="5 6" id="KW-0539">Nucleus</keyword>
<comment type="subunit">
    <text evidence="6">Component of the GINS complex.</text>
</comment>
<feature type="domain" description="DNA replication complex GINS protein PSF1 C-terminal" evidence="9">
    <location>
        <begin position="201"/>
        <end position="249"/>
    </location>
</feature>
<keyword evidence="4 6" id="KW-0235">DNA replication</keyword>
<feature type="domain" description="GINS subunit" evidence="8">
    <location>
        <begin position="112"/>
        <end position="176"/>
    </location>
</feature>